<dbReference type="InterPro" id="IPR001638">
    <property type="entry name" value="Solute-binding_3/MltF_N"/>
</dbReference>
<protein>
    <submittedName>
        <fullName evidence="5">ABC-type amino acid transport/signal transduction system, periplasmic component/domain</fullName>
    </submittedName>
</protein>
<dbReference type="AlphaFoldDB" id="A0A0K6IQW9"/>
<dbReference type="PANTHER" id="PTHR35936:SF25">
    <property type="entry name" value="ABC TRANSPORTER SUBSTRATE-BINDING PROTEIN"/>
    <property type="match status" value="1"/>
</dbReference>
<dbReference type="SUPFAM" id="SSF53850">
    <property type="entry name" value="Periplasmic binding protein-like II"/>
    <property type="match status" value="1"/>
</dbReference>
<feature type="domain" description="Solute-binding protein family 3/N-terminal" evidence="4">
    <location>
        <begin position="23"/>
        <end position="236"/>
    </location>
</feature>
<gene>
    <name evidence="5" type="ORF">Ga0061065_11190</name>
</gene>
<dbReference type="RefSeq" id="WP_055464072.1">
    <property type="nucleotide sequence ID" value="NZ_CYHG01000011.1"/>
</dbReference>
<feature type="chain" id="PRO_5005505407" evidence="3">
    <location>
        <begin position="22"/>
        <end position="243"/>
    </location>
</feature>
<evidence type="ECO:0000256" key="3">
    <source>
        <dbReference type="SAM" id="SignalP"/>
    </source>
</evidence>
<evidence type="ECO:0000259" key="4">
    <source>
        <dbReference type="SMART" id="SM00062"/>
    </source>
</evidence>
<dbReference type="PANTHER" id="PTHR35936">
    <property type="entry name" value="MEMBRANE-BOUND LYTIC MUREIN TRANSGLYCOSYLASE F"/>
    <property type="match status" value="1"/>
</dbReference>
<dbReference type="EMBL" id="CYHG01000011">
    <property type="protein sequence ID" value="CUB05510.1"/>
    <property type="molecule type" value="Genomic_DNA"/>
</dbReference>
<evidence type="ECO:0000313" key="6">
    <source>
        <dbReference type="Proteomes" id="UP000182769"/>
    </source>
</evidence>
<evidence type="ECO:0000256" key="2">
    <source>
        <dbReference type="ARBA" id="ARBA00022729"/>
    </source>
</evidence>
<name>A0A0K6IQW9_9GAMM</name>
<sequence length="243" mass="27158">MKKIKSLLLLSGLVLSAPLLAQEVHYTTLNWPPFIGENEDRHGVLAEIVKQTTESSGTDYTLEFTAWTKALDDVLAGNKDAIVGAYYSEERTKNYHYSLPIYSVFTGLVKRDGIDIQFIQSFDELNSYRISKLANSVVGEAFDKHPFPNMKTFETEQEAVQALFDGEVDFYAGNFDVAKALAKKIGKDSAELSIVQPPINEQEIFVMFSKATENGLEQRDAFNQSLVKLQASGQYDSIVSSFK</sequence>
<dbReference type="SMART" id="SM00062">
    <property type="entry name" value="PBPb"/>
    <property type="match status" value="1"/>
</dbReference>
<proteinExistence type="inferred from homology"/>
<organism evidence="5 6">
    <name type="scientific">Marinomonas fungiae</name>
    <dbReference type="NCBI Taxonomy" id="1137284"/>
    <lineage>
        <taxon>Bacteria</taxon>
        <taxon>Pseudomonadati</taxon>
        <taxon>Pseudomonadota</taxon>
        <taxon>Gammaproteobacteria</taxon>
        <taxon>Oceanospirillales</taxon>
        <taxon>Oceanospirillaceae</taxon>
        <taxon>Marinomonas</taxon>
    </lineage>
</organism>
<reference evidence="6" key="1">
    <citation type="submission" date="2015-08" db="EMBL/GenBank/DDBJ databases">
        <authorList>
            <person name="Varghese N."/>
        </authorList>
    </citation>
    <scope>NUCLEOTIDE SEQUENCE [LARGE SCALE GENOMIC DNA]</scope>
    <source>
        <strain evidence="6">JCM 18476</strain>
    </source>
</reference>
<dbReference type="Proteomes" id="UP000182769">
    <property type="component" value="Unassembled WGS sequence"/>
</dbReference>
<dbReference type="STRING" id="1137284.GCA_001418205_03030"/>
<dbReference type="Gene3D" id="3.40.190.10">
    <property type="entry name" value="Periplasmic binding protein-like II"/>
    <property type="match status" value="2"/>
</dbReference>
<comment type="similarity">
    <text evidence="1">Belongs to the bacterial solute-binding protein 3 family.</text>
</comment>
<feature type="signal peptide" evidence="3">
    <location>
        <begin position="1"/>
        <end position="21"/>
    </location>
</feature>
<keyword evidence="2 3" id="KW-0732">Signal</keyword>
<keyword evidence="6" id="KW-1185">Reference proteome</keyword>
<evidence type="ECO:0000313" key="5">
    <source>
        <dbReference type="EMBL" id="CUB05510.1"/>
    </source>
</evidence>
<evidence type="ECO:0000256" key="1">
    <source>
        <dbReference type="ARBA" id="ARBA00010333"/>
    </source>
</evidence>
<accession>A0A0K6IQW9</accession>
<dbReference type="Pfam" id="PF00497">
    <property type="entry name" value="SBP_bac_3"/>
    <property type="match status" value="1"/>
</dbReference>